<sequence length="99" mass="11573">MWKRGFISDVQLGKDEQVRVMKVTTKKGGKEVIYECPVSKDLENVPTEQEKDDNELSITKIQNLYAFDLFNKKQFQKALHIFFKMNTGQLKAWISQPFS</sequence>
<gene>
    <name evidence="1" type="ORF">LAZ67_8000967</name>
</gene>
<evidence type="ECO:0000313" key="2">
    <source>
        <dbReference type="Proteomes" id="UP001235939"/>
    </source>
</evidence>
<reference evidence="1 2" key="1">
    <citation type="submission" date="2022-01" db="EMBL/GenBank/DDBJ databases">
        <title>A chromosomal length assembly of Cordylochernes scorpioides.</title>
        <authorList>
            <person name="Zeh D."/>
            <person name="Zeh J."/>
        </authorList>
    </citation>
    <scope>NUCLEOTIDE SEQUENCE [LARGE SCALE GENOMIC DNA]</scope>
    <source>
        <strain evidence="1">IN4F17</strain>
        <tissue evidence="1">Whole Body</tissue>
    </source>
</reference>
<dbReference type="Proteomes" id="UP001235939">
    <property type="component" value="Chromosome 08"/>
</dbReference>
<protein>
    <submittedName>
        <fullName evidence="1">Uncharacterized protein</fullName>
    </submittedName>
</protein>
<name>A0ABY6KTF8_9ARAC</name>
<organism evidence="1 2">
    <name type="scientific">Cordylochernes scorpioides</name>
    <dbReference type="NCBI Taxonomy" id="51811"/>
    <lineage>
        <taxon>Eukaryota</taxon>
        <taxon>Metazoa</taxon>
        <taxon>Ecdysozoa</taxon>
        <taxon>Arthropoda</taxon>
        <taxon>Chelicerata</taxon>
        <taxon>Arachnida</taxon>
        <taxon>Pseudoscorpiones</taxon>
        <taxon>Cheliferoidea</taxon>
        <taxon>Chernetidae</taxon>
        <taxon>Cordylochernes</taxon>
    </lineage>
</organism>
<accession>A0ABY6KTF8</accession>
<evidence type="ECO:0000313" key="1">
    <source>
        <dbReference type="EMBL" id="UYV70880.1"/>
    </source>
</evidence>
<keyword evidence="2" id="KW-1185">Reference proteome</keyword>
<proteinExistence type="predicted"/>
<dbReference type="EMBL" id="CP092870">
    <property type="protein sequence ID" value="UYV70880.1"/>
    <property type="molecule type" value="Genomic_DNA"/>
</dbReference>